<organism evidence="1 2">
    <name type="scientific">Azorhizobium oxalatiphilum</name>
    <dbReference type="NCBI Taxonomy" id="980631"/>
    <lineage>
        <taxon>Bacteria</taxon>
        <taxon>Pseudomonadati</taxon>
        <taxon>Pseudomonadota</taxon>
        <taxon>Alphaproteobacteria</taxon>
        <taxon>Hyphomicrobiales</taxon>
        <taxon>Xanthobacteraceae</taxon>
        <taxon>Azorhizobium</taxon>
    </lineage>
</organism>
<sequence length="237" mass="24158">MRNPGRLLAQTSPHVKRLALKVGIGATLSLGTLALAHMMPEDRLDSQVRIISSTEAPSFDFVPARHSAEVAGPNLPAEIAKTDTGKAETTQISVAATKAPLPAARPQVVLVSAKASDAVAYPTGVERFDHCQARCESRDPAVFGTPQPMPATAAATVPPPPPVEAAPRGPLQGTLHGAMAVLDGGKKMVDGALGGGKRMVDGALGTGKRAMDGALDGATATLVGVKEAMLGAITPDL</sequence>
<dbReference type="Proteomes" id="UP000606044">
    <property type="component" value="Unassembled WGS sequence"/>
</dbReference>
<dbReference type="RefSeq" id="WP_188582342.1">
    <property type="nucleotide sequence ID" value="NZ_BMCT01000007.1"/>
</dbReference>
<comment type="caution">
    <text evidence="1">The sequence shown here is derived from an EMBL/GenBank/DDBJ whole genome shotgun (WGS) entry which is preliminary data.</text>
</comment>
<accession>A0A917C8W8</accession>
<keyword evidence="2" id="KW-1185">Reference proteome</keyword>
<dbReference type="AlphaFoldDB" id="A0A917C8W8"/>
<evidence type="ECO:0000313" key="1">
    <source>
        <dbReference type="EMBL" id="GGF77973.1"/>
    </source>
</evidence>
<gene>
    <name evidence="1" type="ORF">GCM10007301_42430</name>
</gene>
<evidence type="ECO:0000313" key="2">
    <source>
        <dbReference type="Proteomes" id="UP000606044"/>
    </source>
</evidence>
<reference evidence="1" key="1">
    <citation type="journal article" date="2014" name="Int. J. Syst. Evol. Microbiol.">
        <title>Complete genome sequence of Corynebacterium casei LMG S-19264T (=DSM 44701T), isolated from a smear-ripened cheese.</title>
        <authorList>
            <consortium name="US DOE Joint Genome Institute (JGI-PGF)"/>
            <person name="Walter F."/>
            <person name="Albersmeier A."/>
            <person name="Kalinowski J."/>
            <person name="Ruckert C."/>
        </authorList>
    </citation>
    <scope>NUCLEOTIDE SEQUENCE</scope>
    <source>
        <strain evidence="1">CCM 7897</strain>
    </source>
</reference>
<proteinExistence type="predicted"/>
<dbReference type="EMBL" id="BMCT01000007">
    <property type="protein sequence ID" value="GGF77973.1"/>
    <property type="molecule type" value="Genomic_DNA"/>
</dbReference>
<reference evidence="1" key="2">
    <citation type="submission" date="2020-09" db="EMBL/GenBank/DDBJ databases">
        <authorList>
            <person name="Sun Q."/>
            <person name="Sedlacek I."/>
        </authorList>
    </citation>
    <scope>NUCLEOTIDE SEQUENCE</scope>
    <source>
        <strain evidence="1">CCM 7897</strain>
    </source>
</reference>
<name>A0A917C8W8_9HYPH</name>
<protein>
    <submittedName>
        <fullName evidence="1">Uncharacterized protein</fullName>
    </submittedName>
</protein>